<dbReference type="GO" id="GO:0005507">
    <property type="term" value="F:copper ion binding"/>
    <property type="evidence" value="ECO:0007669"/>
    <property type="project" value="InterPro"/>
</dbReference>
<protein>
    <submittedName>
        <fullName evidence="4">Thiol-disulfide oxidoreductase ResA</fullName>
    </submittedName>
</protein>
<proteinExistence type="predicted"/>
<evidence type="ECO:0000313" key="5">
    <source>
        <dbReference type="Proteomes" id="UP000315724"/>
    </source>
</evidence>
<dbReference type="Gene3D" id="1.10.238.10">
    <property type="entry name" value="EF-hand"/>
    <property type="match status" value="1"/>
</dbReference>
<dbReference type="GO" id="GO:0016715">
    <property type="term" value="F:oxidoreductase activity, acting on paired donors, with incorporation or reduction of molecular oxygen, reduced ascorbate as one donor, and incorporation of one atom of oxygen"/>
    <property type="evidence" value="ECO:0007669"/>
    <property type="project" value="InterPro"/>
</dbReference>
<dbReference type="Gene3D" id="2.60.120.310">
    <property type="entry name" value="Copper type II, ascorbate-dependent monooxygenase, N-terminal domain"/>
    <property type="match status" value="1"/>
</dbReference>
<accession>A0A517QL80</accession>
<dbReference type="SUPFAM" id="SSF52833">
    <property type="entry name" value="Thioredoxin-like"/>
    <property type="match status" value="1"/>
</dbReference>
<name>A0A517QL80_9PLAN</name>
<dbReference type="PANTHER" id="PTHR43640">
    <property type="entry name" value="OS07G0260300 PROTEIN"/>
    <property type="match status" value="1"/>
</dbReference>
<dbReference type="KEGG" id="tpol:Mal48_16210"/>
<dbReference type="Gene3D" id="2.60.120.230">
    <property type="match status" value="1"/>
</dbReference>
<evidence type="ECO:0000313" key="4">
    <source>
        <dbReference type="EMBL" id="QDT32376.1"/>
    </source>
</evidence>
<organism evidence="4 5">
    <name type="scientific">Thalassoglobus polymorphus</name>
    <dbReference type="NCBI Taxonomy" id="2527994"/>
    <lineage>
        <taxon>Bacteria</taxon>
        <taxon>Pseudomonadati</taxon>
        <taxon>Planctomycetota</taxon>
        <taxon>Planctomycetia</taxon>
        <taxon>Planctomycetales</taxon>
        <taxon>Planctomycetaceae</taxon>
        <taxon>Thalassoglobus</taxon>
    </lineage>
</organism>
<dbReference type="Gene3D" id="3.40.30.10">
    <property type="entry name" value="Glutaredoxin"/>
    <property type="match status" value="1"/>
</dbReference>
<dbReference type="SUPFAM" id="SSF47473">
    <property type="entry name" value="EF-hand"/>
    <property type="match status" value="1"/>
</dbReference>
<dbReference type="InterPro" id="IPR047262">
    <property type="entry name" value="PRX-like1"/>
</dbReference>
<dbReference type="InterPro" id="IPR024548">
    <property type="entry name" value="Cu2_monoox_C"/>
</dbReference>
<gene>
    <name evidence="4" type="primary">resA_3</name>
    <name evidence="4" type="ORF">Mal48_16210</name>
</gene>
<dbReference type="RefSeq" id="WP_145197588.1">
    <property type="nucleotide sequence ID" value="NZ_CP036267.1"/>
</dbReference>
<reference evidence="4 5" key="1">
    <citation type="submission" date="2019-02" db="EMBL/GenBank/DDBJ databases">
        <title>Deep-cultivation of Planctomycetes and their phenomic and genomic characterization uncovers novel biology.</title>
        <authorList>
            <person name="Wiegand S."/>
            <person name="Jogler M."/>
            <person name="Boedeker C."/>
            <person name="Pinto D."/>
            <person name="Vollmers J."/>
            <person name="Rivas-Marin E."/>
            <person name="Kohn T."/>
            <person name="Peeters S.H."/>
            <person name="Heuer A."/>
            <person name="Rast P."/>
            <person name="Oberbeckmann S."/>
            <person name="Bunk B."/>
            <person name="Jeske O."/>
            <person name="Meyerdierks A."/>
            <person name="Storesund J.E."/>
            <person name="Kallscheuer N."/>
            <person name="Luecker S."/>
            <person name="Lage O.M."/>
            <person name="Pohl T."/>
            <person name="Merkel B.J."/>
            <person name="Hornburger P."/>
            <person name="Mueller R.-W."/>
            <person name="Bruemmer F."/>
            <person name="Labrenz M."/>
            <person name="Spormann A.M."/>
            <person name="Op den Camp H."/>
            <person name="Overmann J."/>
            <person name="Amann R."/>
            <person name="Jetten M.S.M."/>
            <person name="Mascher T."/>
            <person name="Medema M.H."/>
            <person name="Devos D.P."/>
            <person name="Kaster A.-K."/>
            <person name="Ovreas L."/>
            <person name="Rohde M."/>
            <person name="Galperin M.Y."/>
            <person name="Jogler C."/>
        </authorList>
    </citation>
    <scope>NUCLEOTIDE SEQUENCE [LARGE SCALE GENOMIC DNA]</scope>
    <source>
        <strain evidence="4 5">Mal48</strain>
    </source>
</reference>
<dbReference type="Pfam" id="PF03712">
    <property type="entry name" value="Cu2_monoox_C"/>
    <property type="match status" value="1"/>
</dbReference>
<dbReference type="AlphaFoldDB" id="A0A517QL80"/>
<dbReference type="InterPro" id="IPR000866">
    <property type="entry name" value="AhpC/TSA"/>
</dbReference>
<dbReference type="PROSITE" id="PS51352">
    <property type="entry name" value="THIOREDOXIN_2"/>
    <property type="match status" value="1"/>
</dbReference>
<sequence>MLKAFKELDFTISLKEFCVFATRTISSWARELRNCFRVFTPSHFAISLCGVILFSSVAQAADETKRVLSPYQFELPSTQGKLVEIFRESGTTLTVVCFLGTECPLAKLYGPRLQQLSETYASQNVEFIGVNSNLHDSMEECRSYAKSHGVTFPMLKDVGNKVADAYEVTRTPEVVVVDSKFEIRYRGRIDDQYQPGMSRAKPARQDLKEALDELIAGKPVSRALTEPVGCLIGRVPPTETTTSLTYAKEISRVLQKHCVECHQAGEIGPFALTEYDEVVGWGEMLVEVVDQKRMPPWHASPSHGDFANARWMSEEDKESLRNWVAGGMPFGKKEDLPPPLKPQTVWQLGSQPDLVLNMSPKPFQVPSEGIVEYQYFVVDPEFKEDKWVTGAQVIPGNRSVVHHAIVFIRPPDGSDFQGIGWLSGYVPGQKPLTMQSGYARLIPAGSKLVFQMHYTPTGVPQADTTQIGLLFGDEQEITHEVFTLVGINQDFEIPPNDPNFKVHGKIKQLPSHGELLAMTPHMHLRGKSFQTSLTSQGEKEILLDVPHYDFNWQHFYELQNPVSLEEIDSLNFTATFDNSSKNPVNPAPHEYVSWGDQTWEEMAVVFYAVAQPRKFVSTTSKTYDTDSSQAKTKNDVEADRIVAQFFERFDKNKDGKIYREELPISMNSFGFNRLNRDGNQYLSKDEIYRLAIQQLKRRKK</sequence>
<dbReference type="GO" id="GO:0016209">
    <property type="term" value="F:antioxidant activity"/>
    <property type="evidence" value="ECO:0007669"/>
    <property type="project" value="InterPro"/>
</dbReference>
<dbReference type="InterPro" id="IPR013766">
    <property type="entry name" value="Thioredoxin_domain"/>
</dbReference>
<dbReference type="InterPro" id="IPR011992">
    <property type="entry name" value="EF-hand-dom_pair"/>
</dbReference>
<keyword evidence="5" id="KW-1185">Reference proteome</keyword>
<evidence type="ECO:0000256" key="1">
    <source>
        <dbReference type="ARBA" id="ARBA00023157"/>
    </source>
</evidence>
<keyword evidence="1" id="KW-1015">Disulfide bond</keyword>
<dbReference type="InterPro" id="IPR014784">
    <property type="entry name" value="Cu2_ascorb_mOase-like_C"/>
</dbReference>
<dbReference type="Pfam" id="PF00578">
    <property type="entry name" value="AhpC-TSA"/>
    <property type="match status" value="1"/>
</dbReference>
<feature type="domain" description="EF-hand" evidence="2">
    <location>
        <begin position="637"/>
        <end position="672"/>
    </location>
</feature>
<dbReference type="InterPro" id="IPR008977">
    <property type="entry name" value="PHM/PNGase_F_dom_sf"/>
</dbReference>
<evidence type="ECO:0000259" key="3">
    <source>
        <dbReference type="PROSITE" id="PS51352"/>
    </source>
</evidence>
<dbReference type="EMBL" id="CP036267">
    <property type="protein sequence ID" value="QDT32376.1"/>
    <property type="molecule type" value="Genomic_DNA"/>
</dbReference>
<dbReference type="Proteomes" id="UP000315724">
    <property type="component" value="Chromosome"/>
</dbReference>
<dbReference type="SUPFAM" id="SSF49742">
    <property type="entry name" value="PHM/PNGase F"/>
    <property type="match status" value="2"/>
</dbReference>
<dbReference type="InterPro" id="IPR036939">
    <property type="entry name" value="Cu2_ascorb_mOase_N_sf"/>
</dbReference>
<dbReference type="InterPro" id="IPR036249">
    <property type="entry name" value="Thioredoxin-like_sf"/>
</dbReference>
<dbReference type="PANTHER" id="PTHR43640:SF1">
    <property type="entry name" value="THIOREDOXIN-DEPENDENT PEROXIREDOXIN"/>
    <property type="match status" value="1"/>
</dbReference>
<dbReference type="PROSITE" id="PS50222">
    <property type="entry name" value="EF_HAND_2"/>
    <property type="match status" value="1"/>
</dbReference>
<dbReference type="OrthoDB" id="9788721at2"/>
<dbReference type="InterPro" id="IPR002048">
    <property type="entry name" value="EF_hand_dom"/>
</dbReference>
<dbReference type="GO" id="GO:0005509">
    <property type="term" value="F:calcium ion binding"/>
    <property type="evidence" value="ECO:0007669"/>
    <property type="project" value="InterPro"/>
</dbReference>
<feature type="domain" description="Thioredoxin" evidence="3">
    <location>
        <begin position="64"/>
        <end position="216"/>
    </location>
</feature>
<evidence type="ECO:0000259" key="2">
    <source>
        <dbReference type="PROSITE" id="PS50222"/>
    </source>
</evidence>